<keyword evidence="3 7" id="KW-0540">Nuclease</keyword>
<proteinExistence type="inferred from homology"/>
<dbReference type="SUPFAM" id="SSF54211">
    <property type="entry name" value="Ribosomal protein S5 domain 2-like"/>
    <property type="match status" value="1"/>
</dbReference>
<dbReference type="NCBIfam" id="TIGR00188">
    <property type="entry name" value="rnpA"/>
    <property type="match status" value="1"/>
</dbReference>
<dbReference type="GO" id="GO:0000049">
    <property type="term" value="F:tRNA binding"/>
    <property type="evidence" value="ECO:0007669"/>
    <property type="project" value="UniProtKB-UniRule"/>
</dbReference>
<dbReference type="InterPro" id="IPR014721">
    <property type="entry name" value="Ribsml_uS5_D2-typ_fold_subgr"/>
</dbReference>
<evidence type="ECO:0000256" key="1">
    <source>
        <dbReference type="ARBA" id="ARBA00002663"/>
    </source>
</evidence>
<comment type="catalytic activity">
    <reaction evidence="7">
        <text>Endonucleolytic cleavage of RNA, removing 5'-extranucleotides from tRNA precursor.</text>
        <dbReference type="EC" id="3.1.26.5"/>
    </reaction>
</comment>
<organism evidence="9 10">
    <name type="scientific">Desulfuribacillus alkaliarsenatis</name>
    <dbReference type="NCBI Taxonomy" id="766136"/>
    <lineage>
        <taxon>Bacteria</taxon>
        <taxon>Bacillati</taxon>
        <taxon>Bacillota</taxon>
        <taxon>Desulfuribacillia</taxon>
        <taxon>Desulfuribacillales</taxon>
        <taxon>Desulfuribacillaceae</taxon>
        <taxon>Desulfuribacillus</taxon>
    </lineage>
</organism>
<keyword evidence="2 7" id="KW-0819">tRNA processing</keyword>
<evidence type="ECO:0000313" key="9">
    <source>
        <dbReference type="EMBL" id="OEF97315.1"/>
    </source>
</evidence>
<evidence type="ECO:0000256" key="2">
    <source>
        <dbReference type="ARBA" id="ARBA00022694"/>
    </source>
</evidence>
<dbReference type="PANTHER" id="PTHR33992">
    <property type="entry name" value="RIBONUCLEASE P PROTEIN COMPONENT"/>
    <property type="match status" value="1"/>
</dbReference>
<keyword evidence="6 7" id="KW-0694">RNA-binding</keyword>
<comment type="function">
    <text evidence="1 7">RNaseP catalyzes the removal of the 5'-leader sequence from pre-tRNA to produce the mature 5'-terminus. It can also cleave other RNA substrates such as 4.5S RNA. The protein component plays an auxiliary but essential role in vivo by binding to the 5'-leader sequence and broadening the substrate specificity of the ribozyme.</text>
</comment>
<dbReference type="Pfam" id="PF00825">
    <property type="entry name" value="Ribonuclease_P"/>
    <property type="match status" value="1"/>
</dbReference>
<comment type="caution">
    <text evidence="9">The sequence shown here is derived from an EMBL/GenBank/DDBJ whole genome shotgun (WGS) entry which is preliminary data.</text>
</comment>
<dbReference type="Gene3D" id="3.30.230.10">
    <property type="match status" value="1"/>
</dbReference>
<evidence type="ECO:0000256" key="5">
    <source>
        <dbReference type="ARBA" id="ARBA00022801"/>
    </source>
</evidence>
<dbReference type="EMBL" id="MIJE01000011">
    <property type="protein sequence ID" value="OEF97315.1"/>
    <property type="molecule type" value="Genomic_DNA"/>
</dbReference>
<dbReference type="GO" id="GO:0001682">
    <property type="term" value="P:tRNA 5'-leader removal"/>
    <property type="evidence" value="ECO:0007669"/>
    <property type="project" value="UniProtKB-UniRule"/>
</dbReference>
<dbReference type="OrthoDB" id="9810867at2"/>
<evidence type="ECO:0000256" key="6">
    <source>
        <dbReference type="ARBA" id="ARBA00022884"/>
    </source>
</evidence>
<dbReference type="AlphaFoldDB" id="A0A1E5G2J7"/>
<dbReference type="GO" id="GO:0004526">
    <property type="term" value="F:ribonuclease P activity"/>
    <property type="evidence" value="ECO:0007669"/>
    <property type="project" value="UniProtKB-UniRule"/>
</dbReference>
<name>A0A1E5G2J7_9FIRM</name>
<gene>
    <name evidence="7" type="primary">rnpA</name>
    <name evidence="9" type="ORF">BHF68_03605</name>
</gene>
<comment type="subunit">
    <text evidence="7">Consists of a catalytic RNA component (M1 or rnpB) and a protein subunit.</text>
</comment>
<dbReference type="PROSITE" id="PS00648">
    <property type="entry name" value="RIBONUCLEASE_P"/>
    <property type="match status" value="1"/>
</dbReference>
<dbReference type="PANTHER" id="PTHR33992:SF1">
    <property type="entry name" value="RIBONUCLEASE P PROTEIN COMPONENT"/>
    <property type="match status" value="1"/>
</dbReference>
<dbReference type="HAMAP" id="MF_00227">
    <property type="entry name" value="RNase_P"/>
    <property type="match status" value="1"/>
</dbReference>
<evidence type="ECO:0000256" key="8">
    <source>
        <dbReference type="NCBIfam" id="TIGR00188"/>
    </source>
</evidence>
<evidence type="ECO:0000256" key="3">
    <source>
        <dbReference type="ARBA" id="ARBA00022722"/>
    </source>
</evidence>
<dbReference type="InterPro" id="IPR000100">
    <property type="entry name" value="RNase_P"/>
</dbReference>
<evidence type="ECO:0000256" key="4">
    <source>
        <dbReference type="ARBA" id="ARBA00022759"/>
    </source>
</evidence>
<dbReference type="InterPro" id="IPR020568">
    <property type="entry name" value="Ribosomal_Su5_D2-typ_SF"/>
</dbReference>
<protein>
    <recommendedName>
        <fullName evidence="7 8">Ribonuclease P protein component</fullName>
        <shortName evidence="7">RNase P protein</shortName>
        <shortName evidence="7">RNaseP protein</shortName>
        <ecNumber evidence="7 8">3.1.26.5</ecNumber>
    </recommendedName>
    <alternativeName>
        <fullName evidence="7">Protein C5</fullName>
    </alternativeName>
</protein>
<dbReference type="EC" id="3.1.26.5" evidence="7 8"/>
<sequence length="115" mass="13326">MHSKHRLSNNKDFVTIYKKGKSFANRYFVLYIYKHAKSLDPFRLGVSVSKKVGNAVVRNRIKRLVKEVFLSKKDSLPTGYDFVIIARNAASTIDYQKTNETIEILLKKSKIIRSM</sequence>
<dbReference type="FunFam" id="3.30.230.10:FF:000021">
    <property type="entry name" value="Ribonuclease P protein component"/>
    <property type="match status" value="1"/>
</dbReference>
<dbReference type="RefSeq" id="WP_069642713.1">
    <property type="nucleotide sequence ID" value="NZ_MIJE01000011.1"/>
</dbReference>
<comment type="similarity">
    <text evidence="7">Belongs to the RnpA family.</text>
</comment>
<dbReference type="Proteomes" id="UP000094296">
    <property type="component" value="Unassembled WGS sequence"/>
</dbReference>
<keyword evidence="5 7" id="KW-0378">Hydrolase</keyword>
<keyword evidence="10" id="KW-1185">Reference proteome</keyword>
<dbReference type="GO" id="GO:0042781">
    <property type="term" value="F:3'-tRNA processing endoribonuclease activity"/>
    <property type="evidence" value="ECO:0007669"/>
    <property type="project" value="TreeGrafter"/>
</dbReference>
<dbReference type="GO" id="GO:0030677">
    <property type="term" value="C:ribonuclease P complex"/>
    <property type="evidence" value="ECO:0007669"/>
    <property type="project" value="TreeGrafter"/>
</dbReference>
<evidence type="ECO:0000313" key="10">
    <source>
        <dbReference type="Proteomes" id="UP000094296"/>
    </source>
</evidence>
<keyword evidence="4 7" id="KW-0255">Endonuclease</keyword>
<reference evidence="9 10" key="1">
    <citation type="submission" date="2016-09" db="EMBL/GenBank/DDBJ databases">
        <title>Draft genome sequence for the type strain of Desulfuribacillus alkaliarsenatis AHT28, an obligately anaerobic, sulfidogenic bacterium isolated from Russian soda lake sediments.</title>
        <authorList>
            <person name="Abin C.A."/>
            <person name="Hollibaugh J.T."/>
        </authorList>
    </citation>
    <scope>NUCLEOTIDE SEQUENCE [LARGE SCALE GENOMIC DNA]</scope>
    <source>
        <strain evidence="9 10">AHT28</strain>
    </source>
</reference>
<evidence type="ECO:0000256" key="7">
    <source>
        <dbReference type="HAMAP-Rule" id="MF_00227"/>
    </source>
</evidence>
<dbReference type="STRING" id="766136.BHF68_03605"/>
<accession>A0A1E5G2J7</accession>
<dbReference type="InterPro" id="IPR020539">
    <property type="entry name" value="RNase_P_CS"/>
</dbReference>